<dbReference type="AlphaFoldDB" id="A0A7C1FHV7"/>
<accession>A0A7C1FHV7</accession>
<protein>
    <recommendedName>
        <fullName evidence="3">DUF2160 domain-containing protein</fullName>
    </recommendedName>
</protein>
<dbReference type="Pfam" id="PF09928">
    <property type="entry name" value="DUF2160"/>
    <property type="match status" value="1"/>
</dbReference>
<evidence type="ECO:0000313" key="2">
    <source>
        <dbReference type="EMBL" id="HDX32176.1"/>
    </source>
</evidence>
<feature type="transmembrane region" description="Helical" evidence="1">
    <location>
        <begin position="51"/>
        <end position="70"/>
    </location>
</feature>
<comment type="caution">
    <text evidence="2">The sequence shown here is derived from an EMBL/GenBank/DDBJ whole genome shotgun (WGS) entry which is preliminary data.</text>
</comment>
<keyword evidence="1" id="KW-0812">Transmembrane</keyword>
<reference evidence="2" key="1">
    <citation type="journal article" date="2020" name="mSystems">
        <title>Genome- and Community-Level Interaction Insights into Carbon Utilization and Element Cycling Functions of Hydrothermarchaeota in Hydrothermal Sediment.</title>
        <authorList>
            <person name="Zhou Z."/>
            <person name="Liu Y."/>
            <person name="Xu W."/>
            <person name="Pan J."/>
            <person name="Luo Z.H."/>
            <person name="Li M."/>
        </authorList>
    </citation>
    <scope>NUCLEOTIDE SEQUENCE [LARGE SCALE GENOMIC DNA]</scope>
    <source>
        <strain evidence="2">SpSt-289</strain>
    </source>
</reference>
<name>A0A7C1FHV7_9CHLR</name>
<sequence>MAETKPIQAPVEHKGRRGFLPIETNTFDRVFISVVIWIGASLLWMRFIEPLGLSVWICTVLCIILGAWIVKKG</sequence>
<feature type="transmembrane region" description="Helical" evidence="1">
    <location>
        <begin position="26"/>
        <end position="45"/>
    </location>
</feature>
<proteinExistence type="predicted"/>
<evidence type="ECO:0000256" key="1">
    <source>
        <dbReference type="SAM" id="Phobius"/>
    </source>
</evidence>
<dbReference type="EMBL" id="DSMG01000119">
    <property type="protein sequence ID" value="HDX32176.1"/>
    <property type="molecule type" value="Genomic_DNA"/>
</dbReference>
<dbReference type="InterPro" id="IPR018678">
    <property type="entry name" value="DUF2160_TM"/>
</dbReference>
<keyword evidence="1" id="KW-1133">Transmembrane helix</keyword>
<dbReference type="OMA" id="WMRFIEP"/>
<evidence type="ECO:0008006" key="3">
    <source>
        <dbReference type="Google" id="ProtNLM"/>
    </source>
</evidence>
<keyword evidence="1" id="KW-0472">Membrane</keyword>
<organism evidence="2">
    <name type="scientific">Caldilinea aerophila</name>
    <dbReference type="NCBI Taxonomy" id="133453"/>
    <lineage>
        <taxon>Bacteria</taxon>
        <taxon>Bacillati</taxon>
        <taxon>Chloroflexota</taxon>
        <taxon>Caldilineae</taxon>
        <taxon>Caldilineales</taxon>
        <taxon>Caldilineaceae</taxon>
        <taxon>Caldilinea</taxon>
    </lineage>
</organism>
<gene>
    <name evidence="2" type="ORF">ENQ20_11940</name>
</gene>